<evidence type="ECO:0000313" key="1">
    <source>
        <dbReference type="EMBL" id="DAF89283.1"/>
    </source>
</evidence>
<proteinExistence type="predicted"/>
<dbReference type="InterPro" id="IPR036511">
    <property type="entry name" value="TGT-like_sf"/>
</dbReference>
<dbReference type="EMBL" id="BK016005">
    <property type="protein sequence ID" value="DAF89283.1"/>
    <property type="molecule type" value="Genomic_DNA"/>
</dbReference>
<dbReference type="GO" id="GO:0006400">
    <property type="term" value="P:tRNA modification"/>
    <property type="evidence" value="ECO:0007669"/>
    <property type="project" value="InterPro"/>
</dbReference>
<dbReference type="Gene3D" id="3.20.20.105">
    <property type="entry name" value="Queuine tRNA-ribosyltransferase-like"/>
    <property type="match status" value="1"/>
</dbReference>
<protein>
    <submittedName>
        <fullName evidence="1">Queuine tRNA-ribosyltransferase</fullName>
    </submittedName>
</protein>
<name>A0A8S5U4A8_9CAUD</name>
<reference evidence="1" key="1">
    <citation type="journal article" date="2021" name="Proc. Natl. Acad. Sci. U.S.A.">
        <title>A Catalog of Tens of Thousands of Viruses from Human Metagenomes Reveals Hidden Associations with Chronic Diseases.</title>
        <authorList>
            <person name="Tisza M.J."/>
            <person name="Buck C.B."/>
        </authorList>
    </citation>
    <scope>NUCLEOTIDE SEQUENCE</scope>
    <source>
        <strain evidence="1">Ct6GI21</strain>
    </source>
</reference>
<sequence length="385" mass="44792">MELYLAGSQQSFERVEREDDLMELYLAGEYVFTGERKLDIGIIRNRLLSFDYQKKFVDTIIDWKDNMELYLAGANKFGKEEVKQYMKLYLAGMEDSCVDKIDCNALFSYIDQGKFQFDKLKDFIKPGKLFIDSGAFSAWTKGAKVNVKEYISWLNERSDDINLCGQVDVIPGDRVFGATPKQVREAAQSTWNNYLFMRKRLKNPDALLYTFHVGEPIEFLKQALEWRDENGNPIPYMAFGGMVGKPAKIRDVFLEKCFRTIRESSNPNIKVHAFGMTDFDLLEKYPIYSADSTSWIMVGAMGNVMSDYGNIAVSNNQIHDKNHYSHLPKKAIEDFNKTIQEFGFTLDELAEHRDNRILFNALYMQKKVKELNNKERKFTFRKKLF</sequence>
<accession>A0A8S5U4A8</accession>
<dbReference type="SUPFAM" id="SSF51713">
    <property type="entry name" value="tRNA-guanine transglycosylase"/>
    <property type="match status" value="1"/>
</dbReference>
<organism evidence="1">
    <name type="scientific">Siphoviridae sp. ct6GI21</name>
    <dbReference type="NCBI Taxonomy" id="2825340"/>
    <lineage>
        <taxon>Viruses</taxon>
        <taxon>Duplodnaviria</taxon>
        <taxon>Heunggongvirae</taxon>
        <taxon>Uroviricota</taxon>
        <taxon>Caudoviricetes</taxon>
    </lineage>
</organism>